<dbReference type="AlphaFoldDB" id="L0GW78"/>
<dbReference type="OrthoDB" id="138803at2"/>
<dbReference type="EMBL" id="CP003051">
    <property type="protein sequence ID" value="AGA90082.1"/>
    <property type="molecule type" value="Genomic_DNA"/>
</dbReference>
<dbReference type="Pfam" id="PF11855">
    <property type="entry name" value="DUF3375"/>
    <property type="match status" value="1"/>
</dbReference>
<gene>
    <name evidence="1" type="ORF">Thimo_1285</name>
</gene>
<dbReference type="eggNOG" id="COG4942">
    <property type="taxonomic scope" value="Bacteria"/>
</dbReference>
<evidence type="ECO:0008006" key="3">
    <source>
        <dbReference type="Google" id="ProtNLM"/>
    </source>
</evidence>
<dbReference type="Proteomes" id="UP000010816">
    <property type="component" value="Chromosome"/>
</dbReference>
<dbReference type="InterPro" id="IPR021804">
    <property type="entry name" value="DUF3375"/>
</dbReference>
<dbReference type="KEGG" id="tmb:Thimo_1285"/>
<dbReference type="PATRIC" id="fig|765912.4.peg.1252"/>
<keyword evidence="2" id="KW-1185">Reference proteome</keyword>
<accession>L0GW78</accession>
<evidence type="ECO:0000313" key="2">
    <source>
        <dbReference type="Proteomes" id="UP000010816"/>
    </source>
</evidence>
<evidence type="ECO:0000313" key="1">
    <source>
        <dbReference type="EMBL" id="AGA90082.1"/>
    </source>
</evidence>
<sequence>MVTPVQEAAVLRNLRAAPAWRLLAADLAAPIAALLKAHLLGKERKLPASVLVERLGRDLERLRAEGWELPQPASAYLADWLSFGWLERSYAGGGEEEYELTTAAIQAIRFLQGLAAQRAVATESRLNVVIQQLVQLAEQTETDPEARVERLLRERERIDAEIAAIRAGHIETLPDERALERLREVFGLADELISDFRRVRDELRGLNRELRERIVDSEGSRGEVLEAVFAGVDLIADSDAGRSFRTFWRLLTDPREGAELESALDALMARPFVAGLERSERRWLLGLTRLLLERGGEVHEVMQHFARGLKQFVQSQAYREQRRMTRLVKAAQRRALQHKDRIRPYQSIGTDLQLTGATCRSLAQFRLYDPSLDHVDAGIPAAEAAEISLEGIGELVAHSEIDFRTLEAHVDSLLEEREQVSIAEVLEVYPAEQGLGSIVGYLALGGRCGVRSEASDHISWRGLDGAERAARIPRIYFVRDDGSDGEA</sequence>
<reference evidence="1 2" key="1">
    <citation type="submission" date="2011-09" db="EMBL/GenBank/DDBJ databases">
        <title>Complete sequence of chromosome of Thioflavicoccus mobilis 8321.</title>
        <authorList>
            <consortium name="US DOE Joint Genome Institute"/>
            <person name="Lucas S."/>
            <person name="Han J."/>
            <person name="Lapidus A."/>
            <person name="Cheng J.-F."/>
            <person name="Goodwin L."/>
            <person name="Pitluck S."/>
            <person name="Peters L."/>
            <person name="Ovchinnikova G."/>
            <person name="Lu M."/>
            <person name="Detter J.C."/>
            <person name="Han C."/>
            <person name="Tapia R."/>
            <person name="Land M."/>
            <person name="Hauser L."/>
            <person name="Kyrpides N."/>
            <person name="Ivanova N."/>
            <person name="Pagani I."/>
            <person name="Vogl K."/>
            <person name="Liu Z."/>
            <person name="Imhoff J."/>
            <person name="Thiel V."/>
            <person name="Frigaard N.-U."/>
            <person name="Bryant D."/>
            <person name="Woyke T."/>
        </authorList>
    </citation>
    <scope>NUCLEOTIDE SEQUENCE [LARGE SCALE GENOMIC DNA]</scope>
    <source>
        <strain evidence="1 2">8321</strain>
    </source>
</reference>
<name>L0GW78_9GAMM</name>
<proteinExistence type="predicted"/>
<dbReference type="HOGENOM" id="CLU_031117_1_0_6"/>
<organism evidence="1 2">
    <name type="scientific">Thioflavicoccus mobilis 8321</name>
    <dbReference type="NCBI Taxonomy" id="765912"/>
    <lineage>
        <taxon>Bacteria</taxon>
        <taxon>Pseudomonadati</taxon>
        <taxon>Pseudomonadota</taxon>
        <taxon>Gammaproteobacteria</taxon>
        <taxon>Chromatiales</taxon>
        <taxon>Chromatiaceae</taxon>
        <taxon>Thioflavicoccus</taxon>
    </lineage>
</organism>
<protein>
    <recommendedName>
        <fullName evidence="3">DUF3375 domain-containing protein</fullName>
    </recommendedName>
</protein>
<dbReference type="STRING" id="765912.Thimo_1285"/>